<reference evidence="1 3" key="1">
    <citation type="journal article" date="2019" name="Sci. Rep.">
        <title>Orb-weaving spider Araneus ventricosus genome elucidates the spidroin gene catalogue.</title>
        <authorList>
            <person name="Kono N."/>
            <person name="Nakamura H."/>
            <person name="Ohtoshi R."/>
            <person name="Moran D.A.P."/>
            <person name="Shinohara A."/>
            <person name="Yoshida Y."/>
            <person name="Fujiwara M."/>
            <person name="Mori M."/>
            <person name="Tomita M."/>
            <person name="Arakawa K."/>
        </authorList>
    </citation>
    <scope>NUCLEOTIDE SEQUENCE [LARGE SCALE GENOMIC DNA]</scope>
</reference>
<sequence>MKCSLVQIISERRNASLVGLMQYVKFGRKYDAAAVTADLSCLPNKNSLIQQAKIIMARLLLRGRRITVQLFVLKRRDHGNFGREIFNVVYVKLGKAIHSKTKVLRCSTSESSSWSRIVKQQLQ</sequence>
<proteinExistence type="predicted"/>
<evidence type="ECO:0000313" key="2">
    <source>
        <dbReference type="EMBL" id="GBL71312.1"/>
    </source>
</evidence>
<protein>
    <submittedName>
        <fullName evidence="1">Uncharacterized protein</fullName>
    </submittedName>
</protein>
<comment type="caution">
    <text evidence="1">The sequence shown here is derived from an EMBL/GenBank/DDBJ whole genome shotgun (WGS) entry which is preliminary data.</text>
</comment>
<keyword evidence="3" id="KW-1185">Reference proteome</keyword>
<organism evidence="1 3">
    <name type="scientific">Araneus ventricosus</name>
    <name type="common">Orbweaver spider</name>
    <name type="synonym">Epeira ventricosa</name>
    <dbReference type="NCBI Taxonomy" id="182803"/>
    <lineage>
        <taxon>Eukaryota</taxon>
        <taxon>Metazoa</taxon>
        <taxon>Ecdysozoa</taxon>
        <taxon>Arthropoda</taxon>
        <taxon>Chelicerata</taxon>
        <taxon>Arachnida</taxon>
        <taxon>Araneae</taxon>
        <taxon>Araneomorphae</taxon>
        <taxon>Entelegynae</taxon>
        <taxon>Araneoidea</taxon>
        <taxon>Araneidae</taxon>
        <taxon>Araneus</taxon>
    </lineage>
</organism>
<dbReference type="Proteomes" id="UP000499080">
    <property type="component" value="Unassembled WGS sequence"/>
</dbReference>
<gene>
    <name evidence="2" type="ORF">AVEN_167677_1</name>
    <name evidence="1" type="ORF">AVEN_62959_1</name>
</gene>
<dbReference type="AlphaFoldDB" id="A0A4Y1ZX07"/>
<dbReference type="EMBL" id="BGPR01078620">
    <property type="protein sequence ID" value="GBL71268.1"/>
    <property type="molecule type" value="Genomic_DNA"/>
</dbReference>
<accession>A0A4Y1ZX07</accession>
<evidence type="ECO:0000313" key="1">
    <source>
        <dbReference type="EMBL" id="GBL71268.1"/>
    </source>
</evidence>
<name>A0A4Y1ZX07_ARAVE</name>
<dbReference type="OrthoDB" id="8124016at2759"/>
<evidence type="ECO:0000313" key="3">
    <source>
        <dbReference type="Proteomes" id="UP000499080"/>
    </source>
</evidence>
<dbReference type="EMBL" id="BGPR01078628">
    <property type="protein sequence ID" value="GBL71312.1"/>
    <property type="molecule type" value="Genomic_DNA"/>
</dbReference>